<evidence type="ECO:0000313" key="2">
    <source>
        <dbReference type="Proteomes" id="UP000461948"/>
    </source>
</evidence>
<feature type="non-terminal residue" evidence="1">
    <location>
        <position position="161"/>
    </location>
</feature>
<organism evidence="1 2">
    <name type="scientific">Enterobacter agglomerans</name>
    <name type="common">Erwinia herbicola</name>
    <name type="synonym">Pantoea agglomerans</name>
    <dbReference type="NCBI Taxonomy" id="549"/>
    <lineage>
        <taxon>Bacteria</taxon>
        <taxon>Pseudomonadati</taxon>
        <taxon>Pseudomonadota</taxon>
        <taxon>Gammaproteobacteria</taxon>
        <taxon>Enterobacterales</taxon>
        <taxon>Erwiniaceae</taxon>
        <taxon>Pantoea</taxon>
        <taxon>Pantoea agglomerans group</taxon>
    </lineage>
</organism>
<sequence length="161" mass="18820">MSAQDLEYARTKLRRALVDYSGKTKGQLQAFSENPPAEKNRLTRKPIHTVELEDGKGGKRQVRAENTSVYVLETRSRRRPLPPIGDEDFAASPWRRAVNQLSEHEQSWLRYCYGYDLDFRHQITLCEYVWREFQQCLPPGLIRKTKKRLSSLVWVAVQEIA</sequence>
<dbReference type="EMBL" id="WKLC01000074">
    <property type="protein sequence ID" value="MSE14232.1"/>
    <property type="molecule type" value="Genomic_DNA"/>
</dbReference>
<dbReference type="InterPro" id="IPR010455">
    <property type="entry name" value="Phage_82_GpQ"/>
</dbReference>
<gene>
    <name evidence="1" type="ORF">GKC49_03455</name>
</gene>
<dbReference type="Pfam" id="PF06323">
    <property type="entry name" value="Phage_antiter_Q"/>
    <property type="match status" value="1"/>
</dbReference>
<accession>A0A7X2MJ73</accession>
<dbReference type="AlphaFoldDB" id="A0A7X2MJ73"/>
<evidence type="ECO:0000313" key="1">
    <source>
        <dbReference type="EMBL" id="MSE14232.1"/>
    </source>
</evidence>
<dbReference type="Proteomes" id="UP000461948">
    <property type="component" value="Unassembled WGS sequence"/>
</dbReference>
<name>A0A7X2MJ73_ENTAG</name>
<proteinExistence type="predicted"/>
<protein>
    <submittedName>
        <fullName evidence="1">Antitermination protein</fullName>
    </submittedName>
</protein>
<comment type="caution">
    <text evidence="1">The sequence shown here is derived from an EMBL/GenBank/DDBJ whole genome shotgun (WGS) entry which is preliminary data.</text>
</comment>
<reference evidence="1 2" key="1">
    <citation type="submission" date="2019-11" db="EMBL/GenBank/DDBJ databases">
        <title>Draft Genome Sequence of Plant Growth-Promoting Rhizosphere-Associated Bacteria.</title>
        <authorList>
            <person name="Vasilyev I.Y."/>
            <person name="Radchenko V."/>
            <person name="Ilnitskaya E.V."/>
        </authorList>
    </citation>
    <scope>NUCLEOTIDE SEQUENCE [LARGE SCALE GENOMIC DNA]</scope>
    <source>
        <strain evidence="1 2">VRA_MhP_f</strain>
    </source>
</reference>